<dbReference type="EMBL" id="JACCFK010000002">
    <property type="protein sequence ID" value="NYI92816.1"/>
    <property type="molecule type" value="Genomic_DNA"/>
</dbReference>
<dbReference type="SUPFAM" id="SSF53756">
    <property type="entry name" value="UDP-Glycosyltransferase/glycogen phosphorylase"/>
    <property type="match status" value="1"/>
</dbReference>
<evidence type="ECO:0000313" key="4">
    <source>
        <dbReference type="Proteomes" id="UP000549616"/>
    </source>
</evidence>
<dbReference type="Proteomes" id="UP000549616">
    <property type="component" value="Unassembled WGS sequence"/>
</dbReference>
<reference evidence="3 4" key="1">
    <citation type="submission" date="2020-07" db="EMBL/GenBank/DDBJ databases">
        <title>Sequencing the genomes of 1000 actinobacteria strains.</title>
        <authorList>
            <person name="Klenk H.-P."/>
        </authorList>
    </citation>
    <scope>NUCLEOTIDE SEQUENCE [LARGE SCALE GENOMIC DNA]</scope>
    <source>
        <strain evidence="3 4">DSM 104006</strain>
    </source>
</reference>
<dbReference type="Gene3D" id="3.40.50.2000">
    <property type="entry name" value="Glycogen Phosphorylase B"/>
    <property type="match status" value="1"/>
</dbReference>
<protein>
    <submittedName>
        <fullName evidence="3">Glycosyltransferase involved in cell wall biosynthesis</fullName>
    </submittedName>
</protein>
<dbReference type="GO" id="GO:0016757">
    <property type="term" value="F:glycosyltransferase activity"/>
    <property type="evidence" value="ECO:0007669"/>
    <property type="project" value="InterPro"/>
</dbReference>
<gene>
    <name evidence="3" type="ORF">HNR02_006191</name>
</gene>
<dbReference type="RefSeq" id="WP_218914326.1">
    <property type="nucleotide sequence ID" value="NZ_JACCFK010000002.1"/>
</dbReference>
<evidence type="ECO:0000256" key="1">
    <source>
        <dbReference type="ARBA" id="ARBA00022679"/>
    </source>
</evidence>
<comment type="caution">
    <text evidence="3">The sequence shown here is derived from an EMBL/GenBank/DDBJ whole genome shotgun (WGS) entry which is preliminary data.</text>
</comment>
<name>A0A853BED6_9PSEU</name>
<evidence type="ECO:0000313" key="3">
    <source>
        <dbReference type="EMBL" id="NYI92816.1"/>
    </source>
</evidence>
<dbReference type="PANTHER" id="PTHR12526:SF627">
    <property type="entry name" value="D-RHAMNOSYLTRANSFERASE WBPZ"/>
    <property type="match status" value="1"/>
</dbReference>
<keyword evidence="4" id="KW-1185">Reference proteome</keyword>
<feature type="domain" description="Glycosyl transferase family 1" evidence="2">
    <location>
        <begin position="204"/>
        <end position="302"/>
    </location>
</feature>
<dbReference type="Pfam" id="PF00534">
    <property type="entry name" value="Glycos_transf_1"/>
    <property type="match status" value="1"/>
</dbReference>
<dbReference type="InterPro" id="IPR001296">
    <property type="entry name" value="Glyco_trans_1"/>
</dbReference>
<keyword evidence="1 3" id="KW-0808">Transferase</keyword>
<proteinExistence type="predicted"/>
<organism evidence="3 4">
    <name type="scientific">Amycolatopsis endophytica</name>
    <dbReference type="NCBI Taxonomy" id="860233"/>
    <lineage>
        <taxon>Bacteria</taxon>
        <taxon>Bacillati</taxon>
        <taxon>Actinomycetota</taxon>
        <taxon>Actinomycetes</taxon>
        <taxon>Pseudonocardiales</taxon>
        <taxon>Pseudonocardiaceae</taxon>
        <taxon>Amycolatopsis</taxon>
    </lineage>
</organism>
<dbReference type="AlphaFoldDB" id="A0A853BED6"/>
<dbReference type="PANTHER" id="PTHR12526">
    <property type="entry name" value="GLYCOSYLTRANSFERASE"/>
    <property type="match status" value="1"/>
</dbReference>
<sequence length="330" mass="36105">MTRAEGDPLRILTWHVHGSWTGSFVRGRHEYLLPLLPEGGAWGRGRCGRDWPGAREVGPDELRDADLDVVVLQRPDEIELTERWTGRRPGRDVPAVFVEHNTPTGDVPRTRHPLAEQDAIPVAHVTHFNHLMWDTGHAPSTVVEHGVVDPGELYTGEEAAIGLVMNEPVRRGRAVGTDLLPVFADVAPLHVWGIGVDRLDGHFGLGERLRPRGDLGQHALHAGLARCRVYLHTPRWTSLGLSLIEAMHLGMPVVAVASTEASRAVPPEAGVVSADVNELVRAVRDLIEDPELAHRMGKQAREHALASYGLDGFLRNWDVLLGRVTSGGSA</sequence>
<accession>A0A853BED6</accession>
<evidence type="ECO:0000259" key="2">
    <source>
        <dbReference type="Pfam" id="PF00534"/>
    </source>
</evidence>